<dbReference type="PANTHER" id="PTHR16305">
    <property type="entry name" value="TESTICULAR SOLUBLE ADENYLYL CYCLASE"/>
    <property type="match status" value="1"/>
</dbReference>
<keyword evidence="1" id="KW-0547">Nucleotide-binding</keyword>
<dbReference type="PROSITE" id="PS00622">
    <property type="entry name" value="HTH_LUXR_1"/>
    <property type="match status" value="1"/>
</dbReference>
<evidence type="ECO:0000256" key="2">
    <source>
        <dbReference type="ARBA" id="ARBA00022840"/>
    </source>
</evidence>
<organism evidence="4 5">
    <name type="scientific">Sporichthya brevicatena</name>
    <dbReference type="NCBI Taxonomy" id="171442"/>
    <lineage>
        <taxon>Bacteria</taxon>
        <taxon>Bacillati</taxon>
        <taxon>Actinomycetota</taxon>
        <taxon>Actinomycetes</taxon>
        <taxon>Sporichthyales</taxon>
        <taxon>Sporichthyaceae</taxon>
        <taxon>Sporichthya</taxon>
    </lineage>
</organism>
<keyword evidence="2" id="KW-0067">ATP-binding</keyword>
<dbReference type="Proteomes" id="UP001500957">
    <property type="component" value="Unassembled WGS sequence"/>
</dbReference>
<dbReference type="PANTHER" id="PTHR16305:SF35">
    <property type="entry name" value="TRANSCRIPTIONAL ACTIVATOR DOMAIN"/>
    <property type="match status" value="1"/>
</dbReference>
<dbReference type="Pfam" id="PF00196">
    <property type="entry name" value="GerE"/>
    <property type="match status" value="1"/>
</dbReference>
<dbReference type="InterPro" id="IPR016032">
    <property type="entry name" value="Sig_transdc_resp-reg_C-effctor"/>
</dbReference>
<protein>
    <submittedName>
        <fullName evidence="4">LuxR family transcriptional regulator</fullName>
    </submittedName>
</protein>
<feature type="domain" description="HTH luxR-type" evidence="3">
    <location>
        <begin position="825"/>
        <end position="887"/>
    </location>
</feature>
<name>A0ABN1GSG0_9ACTN</name>
<accession>A0ABN1GSG0</accession>
<dbReference type="CDD" id="cd06170">
    <property type="entry name" value="LuxR_C_like"/>
    <property type="match status" value="1"/>
</dbReference>
<gene>
    <name evidence="4" type="ORF">GCM10009547_20340</name>
</gene>
<evidence type="ECO:0000313" key="5">
    <source>
        <dbReference type="Proteomes" id="UP001500957"/>
    </source>
</evidence>
<dbReference type="SMART" id="SM00421">
    <property type="entry name" value="HTH_LUXR"/>
    <property type="match status" value="1"/>
</dbReference>
<dbReference type="Gene3D" id="3.40.50.300">
    <property type="entry name" value="P-loop containing nucleotide triphosphate hydrolases"/>
    <property type="match status" value="1"/>
</dbReference>
<dbReference type="Gene3D" id="1.10.10.10">
    <property type="entry name" value="Winged helix-like DNA-binding domain superfamily/Winged helix DNA-binding domain"/>
    <property type="match status" value="1"/>
</dbReference>
<evidence type="ECO:0000313" key="4">
    <source>
        <dbReference type="EMBL" id="GAA0618011.1"/>
    </source>
</evidence>
<dbReference type="Pfam" id="PF13191">
    <property type="entry name" value="AAA_16"/>
    <property type="match status" value="1"/>
</dbReference>
<dbReference type="InterPro" id="IPR027417">
    <property type="entry name" value="P-loop_NTPase"/>
</dbReference>
<dbReference type="InterPro" id="IPR041664">
    <property type="entry name" value="AAA_16"/>
</dbReference>
<sequence length="887" mass="94553">MVATDPHAARADLLAGRTWPLSGRDRELEKVREALRGQRARSVVVVGPAGVGKTRLAREARRLVEAAGRSTLWVTATHSSARTPLGAFAALLPEAVGSASTDTLQDLLRRAAVQLVERSKGRPLVLFVDDAQLLDEPSAGLIHQLVATETVLVVATVRSGERVPDAVTSLWKDDLADRVQLAQLEQEAVEVLLTGALGAPVDPAAVVEFTTRSGGNVLFLRELVLGALADGTLVAEEGLWRLRAALAPSDRLVELVDARLRDLDPAALDLLRLAAYAEPLGSRELEMAGGLDAVETLEQHGLVVCERDERRLQVRVAHPVYADVVRRHTSAVRRGVMARQLADAVEAAGARRRDDVLRVGIWRMEGGGGTNPDALLQAAVTARWRYDFALAERLARAAVDAGAGFEARLLAAQTVSLQGRPEDAVDELSVLVEFARTDAERAELAVVHIECLWMQLGRTGEGLRVADRAEEAISDPELRVKVSARRPGLMLSNAGPGPAAEAAAALAPLADPLSASWLRLVEAYGLGRLGRIDTALEGSAEGYAAATELEPGDWYPWFYLFTRCEALAHAGRYAEAEALARAEYERGLAEGSSEARAYFLWHLTRTVRERGDVDGAARAAREAITLLHRIGRRGFEHSLRSTLALALALGGDFRGATSALVAADALGVDPPQWSATEHAAARGWAAAAEGRLGAAREELTAAAAIGERIGDLVGAAAALHDIARLGDPKAVASRLRALAADLGGELAPARCRHVDALAEGDGEALEQAATEFDRLGASLLAAEAAADASGVWERAGRGQRAARESQRAAAFARSCPGASTPALMALSTREPLTPAERETALLAVSGRTNREIAEELQLSVRTIDNRLQRIYTKLGISRRSELADLVR</sequence>
<dbReference type="PROSITE" id="PS50043">
    <property type="entry name" value="HTH_LUXR_2"/>
    <property type="match status" value="1"/>
</dbReference>
<proteinExistence type="predicted"/>
<dbReference type="InterPro" id="IPR000792">
    <property type="entry name" value="Tscrpt_reg_LuxR_C"/>
</dbReference>
<dbReference type="EMBL" id="BAAAHE010000015">
    <property type="protein sequence ID" value="GAA0618011.1"/>
    <property type="molecule type" value="Genomic_DNA"/>
</dbReference>
<comment type="caution">
    <text evidence="4">The sequence shown here is derived from an EMBL/GenBank/DDBJ whole genome shotgun (WGS) entry which is preliminary data.</text>
</comment>
<evidence type="ECO:0000259" key="3">
    <source>
        <dbReference type="PROSITE" id="PS50043"/>
    </source>
</evidence>
<reference evidence="4 5" key="1">
    <citation type="journal article" date="2019" name="Int. J. Syst. Evol. Microbiol.">
        <title>The Global Catalogue of Microorganisms (GCM) 10K type strain sequencing project: providing services to taxonomists for standard genome sequencing and annotation.</title>
        <authorList>
            <consortium name="The Broad Institute Genomics Platform"/>
            <consortium name="The Broad Institute Genome Sequencing Center for Infectious Disease"/>
            <person name="Wu L."/>
            <person name="Ma J."/>
        </authorList>
    </citation>
    <scope>NUCLEOTIDE SEQUENCE [LARGE SCALE GENOMIC DNA]</scope>
    <source>
        <strain evidence="4 5">JCM 10671</strain>
    </source>
</reference>
<keyword evidence="5" id="KW-1185">Reference proteome</keyword>
<dbReference type="PRINTS" id="PR00038">
    <property type="entry name" value="HTHLUXR"/>
</dbReference>
<evidence type="ECO:0000256" key="1">
    <source>
        <dbReference type="ARBA" id="ARBA00022741"/>
    </source>
</evidence>
<dbReference type="InterPro" id="IPR036388">
    <property type="entry name" value="WH-like_DNA-bd_sf"/>
</dbReference>
<dbReference type="SUPFAM" id="SSF46894">
    <property type="entry name" value="C-terminal effector domain of the bipartite response regulators"/>
    <property type="match status" value="1"/>
</dbReference>
<dbReference type="SUPFAM" id="SSF52540">
    <property type="entry name" value="P-loop containing nucleoside triphosphate hydrolases"/>
    <property type="match status" value="1"/>
</dbReference>